<dbReference type="NCBIfam" id="TIGR02607">
    <property type="entry name" value="antidote_HigA"/>
    <property type="match status" value="1"/>
</dbReference>
<comment type="caution">
    <text evidence="3">The sequence shown here is derived from an EMBL/GenBank/DDBJ whole genome shotgun (WGS) entry which is preliminary data.</text>
</comment>
<dbReference type="EMBL" id="RMBX01000006">
    <property type="protein sequence ID" value="RPD41002.1"/>
    <property type="molecule type" value="Genomic_DNA"/>
</dbReference>
<organism evidence="3 4">
    <name type="scientific">Chitinophaga barathri</name>
    <dbReference type="NCBI Taxonomy" id="1647451"/>
    <lineage>
        <taxon>Bacteria</taxon>
        <taxon>Pseudomonadati</taxon>
        <taxon>Bacteroidota</taxon>
        <taxon>Chitinophagia</taxon>
        <taxon>Chitinophagales</taxon>
        <taxon>Chitinophagaceae</taxon>
        <taxon>Chitinophaga</taxon>
    </lineage>
</organism>
<dbReference type="InterPro" id="IPR013430">
    <property type="entry name" value="Toxin_antidote_HigA"/>
</dbReference>
<sequence>MKRKMKLEHPGIIIKELIFDEKGLSITDAAGLLGVTRTALSNVANGKADLSVDMSLRMEYVFGGTAEFWQRMQAAYNVEQARPHIAKLKLKRYKPKLKKSLPVKETTSRDRKTKKVA</sequence>
<dbReference type="Pfam" id="PF01381">
    <property type="entry name" value="HTH_3"/>
    <property type="match status" value="1"/>
</dbReference>
<evidence type="ECO:0000313" key="3">
    <source>
        <dbReference type="EMBL" id="RPD41002.1"/>
    </source>
</evidence>
<keyword evidence="4" id="KW-1185">Reference proteome</keyword>
<dbReference type="SMART" id="SM00530">
    <property type="entry name" value="HTH_XRE"/>
    <property type="match status" value="1"/>
</dbReference>
<protein>
    <submittedName>
        <fullName evidence="3">Addiction module antidote protein, HigA family</fullName>
    </submittedName>
</protein>
<dbReference type="PROSITE" id="PS50943">
    <property type="entry name" value="HTH_CROC1"/>
    <property type="match status" value="1"/>
</dbReference>
<gene>
    <name evidence="3" type="primary">higA</name>
    <name evidence="3" type="ORF">EG028_13385</name>
</gene>
<keyword evidence="1" id="KW-0238">DNA-binding</keyword>
<evidence type="ECO:0000313" key="4">
    <source>
        <dbReference type="Proteomes" id="UP000279089"/>
    </source>
</evidence>
<dbReference type="PANTHER" id="PTHR36924:SF1">
    <property type="entry name" value="ANTITOXIN HIGA-1"/>
    <property type="match status" value="1"/>
</dbReference>
<dbReference type="InterPro" id="IPR010982">
    <property type="entry name" value="Lambda_DNA-bd_dom_sf"/>
</dbReference>
<feature type="domain" description="HTH cro/C1-type" evidence="2">
    <location>
        <begin position="21"/>
        <end position="69"/>
    </location>
</feature>
<dbReference type="InterPro" id="IPR001387">
    <property type="entry name" value="Cro/C1-type_HTH"/>
</dbReference>
<dbReference type="AlphaFoldDB" id="A0A3N4MB34"/>
<accession>A0A3N4MB34</accession>
<proteinExistence type="predicted"/>
<dbReference type="RefSeq" id="WP_120516697.1">
    <property type="nucleotide sequence ID" value="NZ_QXZY01000007.1"/>
</dbReference>
<dbReference type="Gene3D" id="1.10.260.40">
    <property type="entry name" value="lambda repressor-like DNA-binding domains"/>
    <property type="match status" value="1"/>
</dbReference>
<name>A0A3N4MB34_9BACT</name>
<evidence type="ECO:0000256" key="1">
    <source>
        <dbReference type="ARBA" id="ARBA00023125"/>
    </source>
</evidence>
<dbReference type="Proteomes" id="UP000279089">
    <property type="component" value="Unassembled WGS sequence"/>
</dbReference>
<evidence type="ECO:0000259" key="2">
    <source>
        <dbReference type="PROSITE" id="PS50943"/>
    </source>
</evidence>
<dbReference type="SUPFAM" id="SSF47413">
    <property type="entry name" value="lambda repressor-like DNA-binding domains"/>
    <property type="match status" value="1"/>
</dbReference>
<dbReference type="CDD" id="cd00093">
    <property type="entry name" value="HTH_XRE"/>
    <property type="match status" value="1"/>
</dbReference>
<reference evidence="4" key="1">
    <citation type="submission" date="2018-11" db="EMBL/GenBank/DDBJ databases">
        <title>Chitinophaga lutea sp.nov., isolate from arsenic contaminated soil.</title>
        <authorList>
            <person name="Zong Y."/>
        </authorList>
    </citation>
    <scope>NUCLEOTIDE SEQUENCE [LARGE SCALE GENOMIC DNA]</scope>
    <source>
        <strain evidence="4">YLT18</strain>
    </source>
</reference>
<dbReference type="GO" id="GO:0003677">
    <property type="term" value="F:DNA binding"/>
    <property type="evidence" value="ECO:0007669"/>
    <property type="project" value="UniProtKB-KW"/>
</dbReference>
<dbReference type="PANTHER" id="PTHR36924">
    <property type="entry name" value="ANTITOXIN HIGA-1"/>
    <property type="match status" value="1"/>
</dbReference>
<dbReference type="OrthoDB" id="3174593at2"/>